<feature type="region of interest" description="Disordered" evidence="1">
    <location>
        <begin position="1"/>
        <end position="41"/>
    </location>
</feature>
<gene>
    <name evidence="2" type="ORF">BGZ80_009515</name>
</gene>
<evidence type="ECO:0000313" key="2">
    <source>
        <dbReference type="EMBL" id="KAG0015974.1"/>
    </source>
</evidence>
<comment type="caution">
    <text evidence="2">The sequence shown here is derived from an EMBL/GenBank/DDBJ whole genome shotgun (WGS) entry which is preliminary data.</text>
</comment>
<accession>A0A9P6MW88</accession>
<dbReference type="AlphaFoldDB" id="A0A9P6MW88"/>
<feature type="region of interest" description="Disordered" evidence="1">
    <location>
        <begin position="53"/>
        <end position="86"/>
    </location>
</feature>
<organism evidence="2 3">
    <name type="scientific">Entomortierella chlamydospora</name>
    <dbReference type="NCBI Taxonomy" id="101097"/>
    <lineage>
        <taxon>Eukaryota</taxon>
        <taxon>Fungi</taxon>
        <taxon>Fungi incertae sedis</taxon>
        <taxon>Mucoromycota</taxon>
        <taxon>Mortierellomycotina</taxon>
        <taxon>Mortierellomycetes</taxon>
        <taxon>Mortierellales</taxon>
        <taxon>Mortierellaceae</taxon>
        <taxon>Entomortierella</taxon>
    </lineage>
</organism>
<proteinExistence type="predicted"/>
<sequence length="107" mass="11486">MIIPQTADESQVVQKRKRSIKTRSGSDDDGDDSDNVDGAKNLTGYCTEVKDNNIKTGDFTNVPSTDKDVTKDQTEQKKQSSPAGRTSCTIMGLSVFGTLAGTLIQLA</sequence>
<feature type="compositionally biased region" description="Polar residues" evidence="1">
    <location>
        <begin position="54"/>
        <end position="64"/>
    </location>
</feature>
<name>A0A9P6MW88_9FUNG</name>
<reference evidence="2" key="1">
    <citation type="journal article" date="2020" name="Fungal Divers.">
        <title>Resolving the Mortierellaceae phylogeny through synthesis of multi-gene phylogenetics and phylogenomics.</title>
        <authorList>
            <person name="Vandepol N."/>
            <person name="Liber J."/>
            <person name="Desiro A."/>
            <person name="Na H."/>
            <person name="Kennedy M."/>
            <person name="Barry K."/>
            <person name="Grigoriev I.V."/>
            <person name="Miller A.N."/>
            <person name="O'Donnell K."/>
            <person name="Stajich J.E."/>
            <person name="Bonito G."/>
        </authorList>
    </citation>
    <scope>NUCLEOTIDE SEQUENCE</scope>
    <source>
        <strain evidence="2">NRRL 2769</strain>
    </source>
</reference>
<keyword evidence="3" id="KW-1185">Reference proteome</keyword>
<evidence type="ECO:0000256" key="1">
    <source>
        <dbReference type="SAM" id="MobiDB-lite"/>
    </source>
</evidence>
<dbReference type="Proteomes" id="UP000703661">
    <property type="component" value="Unassembled WGS sequence"/>
</dbReference>
<evidence type="ECO:0000313" key="3">
    <source>
        <dbReference type="Proteomes" id="UP000703661"/>
    </source>
</evidence>
<feature type="compositionally biased region" description="Basic and acidic residues" evidence="1">
    <location>
        <begin position="65"/>
        <end position="78"/>
    </location>
</feature>
<protein>
    <submittedName>
        <fullName evidence="2">Uncharacterized protein</fullName>
    </submittedName>
</protein>
<dbReference type="EMBL" id="JAAAID010000578">
    <property type="protein sequence ID" value="KAG0015974.1"/>
    <property type="molecule type" value="Genomic_DNA"/>
</dbReference>